<dbReference type="EMBL" id="JQ085825">
    <property type="protein sequence ID" value="AFD03420.1"/>
    <property type="molecule type" value="Genomic_DNA"/>
</dbReference>
<feature type="domain" description="ATP-grasp" evidence="11">
    <location>
        <begin position="125"/>
        <end position="342"/>
    </location>
</feature>
<dbReference type="NCBIfam" id="TIGR00877">
    <property type="entry name" value="purD"/>
    <property type="match status" value="1"/>
</dbReference>
<dbReference type="SUPFAM" id="SSF56059">
    <property type="entry name" value="Glutathione synthetase ATP-binding domain-like"/>
    <property type="match status" value="1"/>
</dbReference>
<evidence type="ECO:0000313" key="12">
    <source>
        <dbReference type="EMBL" id="AFD03420.1"/>
    </source>
</evidence>
<evidence type="ECO:0000256" key="6">
    <source>
        <dbReference type="ARBA" id="ARBA00022840"/>
    </source>
</evidence>
<dbReference type="GO" id="GO:0009113">
    <property type="term" value="P:purine nucleobase biosynthetic process"/>
    <property type="evidence" value="ECO:0007669"/>
    <property type="project" value="InterPro"/>
</dbReference>
<dbReference type="InterPro" id="IPR016185">
    <property type="entry name" value="PreATP-grasp_dom_sf"/>
</dbReference>
<dbReference type="GO" id="GO:0006189">
    <property type="term" value="P:'de novo' IMP biosynthetic process"/>
    <property type="evidence" value="ECO:0007669"/>
    <property type="project" value="UniProtKB-UniPathway"/>
</dbReference>
<dbReference type="Gene3D" id="3.90.600.10">
    <property type="entry name" value="Phosphoribosylglycinamide synthetase, C-terminal domain"/>
    <property type="match status" value="1"/>
</dbReference>
<dbReference type="InterPro" id="IPR020561">
    <property type="entry name" value="PRibGlycinamid_synth_ATP-grasp"/>
</dbReference>
<proteinExistence type="inferred from homology"/>
<protein>
    <recommendedName>
        <fullName evidence="2">phosphoribosylamine--glycine ligase</fullName>
        <ecNumber evidence="2">6.3.4.13</ecNumber>
    </recommendedName>
    <alternativeName>
        <fullName evidence="8">Glycinamide ribonucleotide synthetase</fullName>
    </alternativeName>
    <alternativeName>
        <fullName evidence="9">Phosphoribosylglycinamide synthetase</fullName>
    </alternativeName>
</protein>
<evidence type="ECO:0000256" key="1">
    <source>
        <dbReference type="ARBA" id="ARBA00005174"/>
    </source>
</evidence>
<organism evidence="12">
    <name type="scientific">uncultured archaeon W5-61a</name>
    <dbReference type="NCBI Taxonomy" id="1131008"/>
    <lineage>
        <taxon>Archaea</taxon>
        <taxon>environmental samples</taxon>
    </lineage>
</organism>
<evidence type="ECO:0000256" key="7">
    <source>
        <dbReference type="ARBA" id="ARBA00038345"/>
    </source>
</evidence>
<dbReference type="InterPro" id="IPR020562">
    <property type="entry name" value="PRibGlycinamide_synth_N"/>
</dbReference>
<dbReference type="SUPFAM" id="SSF52440">
    <property type="entry name" value="PreATP-grasp domain"/>
    <property type="match status" value="1"/>
</dbReference>
<evidence type="ECO:0000256" key="4">
    <source>
        <dbReference type="ARBA" id="ARBA00022741"/>
    </source>
</evidence>
<dbReference type="SUPFAM" id="SSF51246">
    <property type="entry name" value="Rudiment single hybrid motif"/>
    <property type="match status" value="1"/>
</dbReference>
<dbReference type="SMART" id="SM01209">
    <property type="entry name" value="GARS_A"/>
    <property type="match status" value="1"/>
</dbReference>
<dbReference type="AlphaFoldDB" id="H9BX98"/>
<evidence type="ECO:0000256" key="2">
    <source>
        <dbReference type="ARBA" id="ARBA00013255"/>
    </source>
</evidence>
<evidence type="ECO:0000256" key="3">
    <source>
        <dbReference type="ARBA" id="ARBA00022598"/>
    </source>
</evidence>
<dbReference type="InterPro" id="IPR020560">
    <property type="entry name" value="PRibGlycinamide_synth_C-dom"/>
</dbReference>
<keyword evidence="5" id="KW-0658">Purine biosynthesis</keyword>
<sequence length="508" mass="56926">MRILGVGNAAREHAIAEKLSMSRHEPKIYWVGDYLNPGIDKICKSTKGDYALADPTSPTKVLEWATKWRVDFVFIGPEEPNFHGVPDVLRKNGVPCIGATRSASMIEMSKAALRRLQWKHDLRGKLLFKTFATAEQARETLEKYSDTLTWMQNVALKPARQAGGRGVKVIDDRQLYLHDEKQKFKTSHFGWLENYMKSYSDIEDKILIEENVWGPEYTLQCFTDGRNVIGMPLVQDNKNAHEFDIGTETGGMGSISGPKKTLPFITEEEYQESLEIVKGIVRAIQATTGEDYMGIVAGQMMLTEVEGPTIIEMYSRLGDPEALNVLAMLDSDLVDICLAILSRNLKESDVKFNQKATVVKALAPKGYPAPRNLATGHPILADEDQILKNDARLFWASAQRMEDGEIVTLGSRALEILAQARDHPSASAIVERAISQVKFKDGWGAFHRSDIGTAELIERRTELASRARNLYRQRRAKGTLSRRRDWLPKVGIIDPAKTLREEIAGLGD</sequence>
<dbReference type="Gene3D" id="3.30.470.20">
    <property type="entry name" value="ATP-grasp fold, B domain"/>
    <property type="match status" value="1"/>
</dbReference>
<evidence type="ECO:0000256" key="10">
    <source>
        <dbReference type="PROSITE-ProRule" id="PRU00409"/>
    </source>
</evidence>
<dbReference type="GO" id="GO:0046872">
    <property type="term" value="F:metal ion binding"/>
    <property type="evidence" value="ECO:0007669"/>
    <property type="project" value="InterPro"/>
</dbReference>
<reference evidence="12" key="1">
    <citation type="submission" date="2011-11" db="EMBL/GenBank/DDBJ databases">
        <title>Construction and analysis of a metagenome of deep-sea sediment.</title>
        <authorList>
            <person name="Huo Y.-Y."/>
            <person name="Cheng H."/>
            <person name="Wu M."/>
        </authorList>
    </citation>
    <scope>NUCLEOTIDE SEQUENCE</scope>
</reference>
<dbReference type="PROSITE" id="PS50975">
    <property type="entry name" value="ATP_GRASP"/>
    <property type="match status" value="1"/>
</dbReference>
<dbReference type="Pfam" id="PF02843">
    <property type="entry name" value="GARS_C"/>
    <property type="match status" value="1"/>
</dbReference>
<dbReference type="EC" id="6.3.4.13" evidence="2"/>
<dbReference type="InterPro" id="IPR000115">
    <property type="entry name" value="PRibGlycinamide_synth"/>
</dbReference>
<dbReference type="Pfam" id="PF01071">
    <property type="entry name" value="GARS_A"/>
    <property type="match status" value="1"/>
</dbReference>
<comment type="pathway">
    <text evidence="1">Purine metabolism; IMP biosynthesis via de novo pathway; N(1)-(5-phospho-D-ribosyl)glycinamide from 5-phospho-alpha-D-ribose 1-diphosphate: step 2/2.</text>
</comment>
<accession>H9BX98</accession>
<dbReference type="InterPro" id="IPR037123">
    <property type="entry name" value="PRibGlycinamide_synth_C_sf"/>
</dbReference>
<dbReference type="GO" id="GO:0005524">
    <property type="term" value="F:ATP binding"/>
    <property type="evidence" value="ECO:0007669"/>
    <property type="project" value="UniProtKB-UniRule"/>
</dbReference>
<dbReference type="InterPro" id="IPR011054">
    <property type="entry name" value="Rudment_hybrid_motif"/>
</dbReference>
<dbReference type="InterPro" id="IPR011761">
    <property type="entry name" value="ATP-grasp"/>
</dbReference>
<name>H9BX98_9ARCH</name>
<evidence type="ECO:0000256" key="5">
    <source>
        <dbReference type="ARBA" id="ARBA00022755"/>
    </source>
</evidence>
<keyword evidence="4 10" id="KW-0547">Nucleotide-binding</keyword>
<evidence type="ECO:0000259" key="11">
    <source>
        <dbReference type="PROSITE" id="PS50975"/>
    </source>
</evidence>
<keyword evidence="3 12" id="KW-0436">Ligase</keyword>
<dbReference type="PANTHER" id="PTHR43472">
    <property type="entry name" value="PHOSPHORIBOSYLAMINE--GLYCINE LIGASE"/>
    <property type="match status" value="1"/>
</dbReference>
<keyword evidence="6 10" id="KW-0067">ATP-binding</keyword>
<evidence type="ECO:0000256" key="9">
    <source>
        <dbReference type="ARBA" id="ARBA00042864"/>
    </source>
</evidence>
<dbReference type="PANTHER" id="PTHR43472:SF1">
    <property type="entry name" value="PHOSPHORIBOSYLAMINE--GLYCINE LIGASE, CHLOROPLASTIC"/>
    <property type="match status" value="1"/>
</dbReference>
<dbReference type="GO" id="GO:0004637">
    <property type="term" value="F:phosphoribosylamine-glycine ligase activity"/>
    <property type="evidence" value="ECO:0007669"/>
    <property type="project" value="UniProtKB-EC"/>
</dbReference>
<evidence type="ECO:0000256" key="8">
    <source>
        <dbReference type="ARBA" id="ARBA00042242"/>
    </source>
</evidence>
<dbReference type="SMART" id="SM01210">
    <property type="entry name" value="GARS_C"/>
    <property type="match status" value="1"/>
</dbReference>
<dbReference type="Gene3D" id="3.40.50.20">
    <property type="match status" value="1"/>
</dbReference>
<dbReference type="UniPathway" id="UPA00074">
    <property type="reaction ID" value="UER00125"/>
</dbReference>
<comment type="similarity">
    <text evidence="7">Belongs to the GARS family.</text>
</comment>
<dbReference type="Pfam" id="PF02844">
    <property type="entry name" value="GARS_N"/>
    <property type="match status" value="1"/>
</dbReference>